<dbReference type="RefSeq" id="WP_013010637.1">
    <property type="nucleotide sequence ID" value="NC_013943.1"/>
</dbReference>
<feature type="domain" description="Ribosome maturation factor RimP C-terminal" evidence="5">
    <location>
        <begin position="101"/>
        <end position="169"/>
    </location>
</feature>
<dbReference type="InterPro" id="IPR028998">
    <property type="entry name" value="RimP_C"/>
</dbReference>
<protein>
    <recommendedName>
        <fullName evidence="3">Ribosome maturation factor RimP</fullName>
    </recommendedName>
</protein>
<accession>D4H7W6</accession>
<evidence type="ECO:0000259" key="4">
    <source>
        <dbReference type="Pfam" id="PF02576"/>
    </source>
</evidence>
<dbReference type="GO" id="GO:0005829">
    <property type="term" value="C:cytosol"/>
    <property type="evidence" value="ECO:0007669"/>
    <property type="project" value="TreeGrafter"/>
</dbReference>
<comment type="similarity">
    <text evidence="3">Belongs to the RimP family.</text>
</comment>
<dbReference type="AlphaFoldDB" id="D4H7W6"/>
<comment type="function">
    <text evidence="3">Required for maturation of 30S ribosomal subunits.</text>
</comment>
<dbReference type="Proteomes" id="UP000002012">
    <property type="component" value="Chromosome"/>
</dbReference>
<dbReference type="GO" id="GO:0006412">
    <property type="term" value="P:translation"/>
    <property type="evidence" value="ECO:0007669"/>
    <property type="project" value="TreeGrafter"/>
</dbReference>
<sequence length="169" mass="19050">MKKGIYSSDMKDNNRFIIQKIKQDIIRVLSEKGLELFDMTLRSERGGKVLRITIDKETGPGIEDCTEASRAISAFLDGEDNIVPLDKYHLEVSTPGLERPLRSQQDFVRQTGKKCKIITVNKDESGRKSYTGKIDSVDDSKVTLYVEKESAAFEISLDNISKANLVVEF</sequence>
<dbReference type="PANTHER" id="PTHR33867">
    <property type="entry name" value="RIBOSOME MATURATION FACTOR RIMP"/>
    <property type="match status" value="1"/>
</dbReference>
<dbReference type="PANTHER" id="PTHR33867:SF1">
    <property type="entry name" value="RIBOSOME MATURATION FACTOR RIMP"/>
    <property type="match status" value="1"/>
</dbReference>
<feature type="domain" description="Ribosome maturation factor RimP N-terminal" evidence="4">
    <location>
        <begin position="27"/>
        <end position="98"/>
    </location>
</feature>
<dbReference type="SUPFAM" id="SSF75420">
    <property type="entry name" value="YhbC-like, N-terminal domain"/>
    <property type="match status" value="1"/>
</dbReference>
<dbReference type="HOGENOM" id="CLU_070525_2_0_0"/>
<dbReference type="Pfam" id="PF17384">
    <property type="entry name" value="DUF150_C"/>
    <property type="match status" value="1"/>
</dbReference>
<dbReference type="InterPro" id="IPR035956">
    <property type="entry name" value="RimP_N_sf"/>
</dbReference>
<evidence type="ECO:0000256" key="3">
    <source>
        <dbReference type="HAMAP-Rule" id="MF_01077"/>
    </source>
</evidence>
<dbReference type="InterPro" id="IPR028989">
    <property type="entry name" value="RimP_N"/>
</dbReference>
<dbReference type="InterPro" id="IPR003728">
    <property type="entry name" value="Ribosome_maturation_RimP"/>
</dbReference>
<dbReference type="KEGG" id="dap:Dacet_1343"/>
<dbReference type="Gene3D" id="2.30.30.180">
    <property type="entry name" value="Ribosome maturation factor RimP, C-terminal domain"/>
    <property type="match status" value="1"/>
</dbReference>
<dbReference type="InterPro" id="IPR036847">
    <property type="entry name" value="RimP_C_sf"/>
</dbReference>
<dbReference type="SUPFAM" id="SSF74942">
    <property type="entry name" value="YhbC-like, C-terminal domain"/>
    <property type="match status" value="1"/>
</dbReference>
<comment type="subcellular location">
    <subcellularLocation>
        <location evidence="3">Cytoplasm</location>
    </subcellularLocation>
</comment>
<dbReference type="InParanoid" id="D4H7W6"/>
<dbReference type="STRING" id="522772.Dacet_1343"/>
<dbReference type="PaxDb" id="522772-Dacet_1343"/>
<evidence type="ECO:0000256" key="1">
    <source>
        <dbReference type="ARBA" id="ARBA00022490"/>
    </source>
</evidence>
<evidence type="ECO:0000313" key="6">
    <source>
        <dbReference type="EMBL" id="ADD68115.1"/>
    </source>
</evidence>
<dbReference type="EMBL" id="CP001968">
    <property type="protein sequence ID" value="ADD68115.1"/>
    <property type="molecule type" value="Genomic_DNA"/>
</dbReference>
<dbReference type="GO" id="GO:0000028">
    <property type="term" value="P:ribosomal small subunit assembly"/>
    <property type="evidence" value="ECO:0007669"/>
    <property type="project" value="TreeGrafter"/>
</dbReference>
<organism evidence="6 7">
    <name type="scientific">Denitrovibrio acetiphilus (strain DSM 12809 / NBRC 114555 / N2460)</name>
    <dbReference type="NCBI Taxonomy" id="522772"/>
    <lineage>
        <taxon>Bacteria</taxon>
        <taxon>Pseudomonadati</taxon>
        <taxon>Deferribacterota</taxon>
        <taxon>Deferribacteres</taxon>
        <taxon>Deferribacterales</taxon>
        <taxon>Geovibrionaceae</taxon>
        <taxon>Denitrovibrio</taxon>
    </lineage>
</organism>
<dbReference type="OrthoDB" id="9805006at2"/>
<keyword evidence="1 3" id="KW-0963">Cytoplasm</keyword>
<dbReference type="Gene3D" id="3.30.300.70">
    <property type="entry name" value="RimP-like superfamily, N-terminal"/>
    <property type="match status" value="1"/>
</dbReference>
<reference evidence="6 7" key="1">
    <citation type="journal article" date="2010" name="Stand. Genomic Sci.">
        <title>Complete genome sequence of Denitrovibrio acetiphilus type strain (N2460).</title>
        <authorList>
            <person name="Kiss H."/>
            <person name="Lang E."/>
            <person name="Lapidus A."/>
            <person name="Copeland A."/>
            <person name="Nolan M."/>
            <person name="Glavina Del Rio T."/>
            <person name="Chen F."/>
            <person name="Lucas S."/>
            <person name="Tice H."/>
            <person name="Cheng J.F."/>
            <person name="Han C."/>
            <person name="Goodwin L."/>
            <person name="Pitluck S."/>
            <person name="Liolios K."/>
            <person name="Pati A."/>
            <person name="Ivanova N."/>
            <person name="Mavromatis K."/>
            <person name="Chen A."/>
            <person name="Palaniappan K."/>
            <person name="Land M."/>
            <person name="Hauser L."/>
            <person name="Chang Y.J."/>
            <person name="Jeffries C.D."/>
            <person name="Detter J.C."/>
            <person name="Brettin T."/>
            <person name="Spring S."/>
            <person name="Rohde M."/>
            <person name="Goker M."/>
            <person name="Woyke T."/>
            <person name="Bristow J."/>
            <person name="Eisen J.A."/>
            <person name="Markowitz V."/>
            <person name="Hugenholtz P."/>
            <person name="Kyrpides N.C."/>
            <person name="Klenk H.P."/>
        </authorList>
    </citation>
    <scope>NUCLEOTIDE SEQUENCE [LARGE SCALE GENOMIC DNA]</scope>
    <source>
        <strain evidence="7">DSM 12809 / NBRC 114555 / N2460</strain>
    </source>
</reference>
<keyword evidence="2 3" id="KW-0690">Ribosome biogenesis</keyword>
<name>D4H7W6_DENA2</name>
<dbReference type="Pfam" id="PF02576">
    <property type="entry name" value="RimP_N"/>
    <property type="match status" value="1"/>
</dbReference>
<dbReference type="FunCoup" id="D4H7W6">
    <property type="interactions" value="319"/>
</dbReference>
<dbReference type="HAMAP" id="MF_01077">
    <property type="entry name" value="RimP"/>
    <property type="match status" value="1"/>
</dbReference>
<dbReference type="CDD" id="cd01734">
    <property type="entry name" value="YlxS_C"/>
    <property type="match status" value="1"/>
</dbReference>
<evidence type="ECO:0000313" key="7">
    <source>
        <dbReference type="Proteomes" id="UP000002012"/>
    </source>
</evidence>
<proteinExistence type="inferred from homology"/>
<evidence type="ECO:0000256" key="2">
    <source>
        <dbReference type="ARBA" id="ARBA00022517"/>
    </source>
</evidence>
<evidence type="ECO:0000259" key="5">
    <source>
        <dbReference type="Pfam" id="PF17384"/>
    </source>
</evidence>
<keyword evidence="7" id="KW-1185">Reference proteome</keyword>
<dbReference type="eggNOG" id="COG0779">
    <property type="taxonomic scope" value="Bacteria"/>
</dbReference>
<gene>
    <name evidence="3" type="primary">rimP</name>
    <name evidence="6" type="ordered locus">Dacet_1343</name>
</gene>